<feature type="transmembrane region" description="Helical" evidence="1">
    <location>
        <begin position="12"/>
        <end position="42"/>
    </location>
</feature>
<feature type="transmembrane region" description="Helical" evidence="1">
    <location>
        <begin position="166"/>
        <end position="194"/>
    </location>
</feature>
<comment type="caution">
    <text evidence="2">The sequence shown here is derived from an EMBL/GenBank/DDBJ whole genome shotgun (WGS) entry which is preliminary data.</text>
</comment>
<keyword evidence="1" id="KW-0472">Membrane</keyword>
<protein>
    <submittedName>
        <fullName evidence="2">Uncharacterized protein</fullName>
    </submittedName>
</protein>
<dbReference type="Proteomes" id="UP000772434">
    <property type="component" value="Unassembled WGS sequence"/>
</dbReference>
<evidence type="ECO:0000313" key="2">
    <source>
        <dbReference type="EMBL" id="KAF9058865.1"/>
    </source>
</evidence>
<proteinExistence type="predicted"/>
<evidence type="ECO:0000256" key="1">
    <source>
        <dbReference type="SAM" id="Phobius"/>
    </source>
</evidence>
<name>A0A9P5PAS3_9AGAR</name>
<dbReference type="AlphaFoldDB" id="A0A9P5PAS3"/>
<sequence length="310" mass="34328">MPGKLYITATVIFFALATISISLDLAWLSTGAIPISVVSIFLSGNTLKLQSGPYYIFFIAGLLSDAMMIHRCYHLWSSRKSIIILPSLGLIGILLFWIVLLAINGDSDDVLFDAETTTFVYDVYGIVTLAENTALTGLMAGRIWWLDHRMKKTLIGAGISGNKPNFAWSLLGPILQSGVLSLIFFSIWVITTWVERSFQFLTPCALTQVVGISSTLIVVSIAINFGSDSQSRRSDEEDQPALDLENLELASYPNTGIMQDSVHRSSTDTIQPFVRKYEHLAQDTDIPTGYLTWTPNEKEALIQPLRSEHS</sequence>
<dbReference type="EMBL" id="JADNRY010000340">
    <property type="protein sequence ID" value="KAF9058865.1"/>
    <property type="molecule type" value="Genomic_DNA"/>
</dbReference>
<keyword evidence="1" id="KW-1133">Transmembrane helix</keyword>
<feature type="transmembrane region" description="Helical" evidence="1">
    <location>
        <begin position="123"/>
        <end position="145"/>
    </location>
</feature>
<gene>
    <name evidence="2" type="ORF">BDP27DRAFT_1453658</name>
</gene>
<feature type="transmembrane region" description="Helical" evidence="1">
    <location>
        <begin position="200"/>
        <end position="223"/>
    </location>
</feature>
<evidence type="ECO:0000313" key="3">
    <source>
        <dbReference type="Proteomes" id="UP000772434"/>
    </source>
</evidence>
<accession>A0A9P5PAS3</accession>
<keyword evidence="3" id="KW-1185">Reference proteome</keyword>
<dbReference type="OrthoDB" id="3357408at2759"/>
<keyword evidence="1" id="KW-0812">Transmembrane</keyword>
<organism evidence="2 3">
    <name type="scientific">Rhodocollybia butyracea</name>
    <dbReference type="NCBI Taxonomy" id="206335"/>
    <lineage>
        <taxon>Eukaryota</taxon>
        <taxon>Fungi</taxon>
        <taxon>Dikarya</taxon>
        <taxon>Basidiomycota</taxon>
        <taxon>Agaricomycotina</taxon>
        <taxon>Agaricomycetes</taxon>
        <taxon>Agaricomycetidae</taxon>
        <taxon>Agaricales</taxon>
        <taxon>Marasmiineae</taxon>
        <taxon>Omphalotaceae</taxon>
        <taxon>Rhodocollybia</taxon>
    </lineage>
</organism>
<feature type="transmembrane region" description="Helical" evidence="1">
    <location>
        <begin position="82"/>
        <end position="103"/>
    </location>
</feature>
<feature type="transmembrane region" description="Helical" evidence="1">
    <location>
        <begin position="54"/>
        <end position="70"/>
    </location>
</feature>
<reference evidence="2" key="1">
    <citation type="submission" date="2020-11" db="EMBL/GenBank/DDBJ databases">
        <authorList>
            <consortium name="DOE Joint Genome Institute"/>
            <person name="Ahrendt S."/>
            <person name="Riley R."/>
            <person name="Andreopoulos W."/>
            <person name="Labutti K."/>
            <person name="Pangilinan J."/>
            <person name="Ruiz-Duenas F.J."/>
            <person name="Barrasa J.M."/>
            <person name="Sanchez-Garcia M."/>
            <person name="Camarero S."/>
            <person name="Miyauchi S."/>
            <person name="Serrano A."/>
            <person name="Linde D."/>
            <person name="Babiker R."/>
            <person name="Drula E."/>
            <person name="Ayuso-Fernandez I."/>
            <person name="Pacheco R."/>
            <person name="Padilla G."/>
            <person name="Ferreira P."/>
            <person name="Barriuso J."/>
            <person name="Kellner H."/>
            <person name="Castanera R."/>
            <person name="Alfaro M."/>
            <person name="Ramirez L."/>
            <person name="Pisabarro A.G."/>
            <person name="Kuo A."/>
            <person name="Tritt A."/>
            <person name="Lipzen A."/>
            <person name="He G."/>
            <person name="Yan M."/>
            <person name="Ng V."/>
            <person name="Cullen D."/>
            <person name="Martin F."/>
            <person name="Rosso M.-N."/>
            <person name="Henrissat B."/>
            <person name="Hibbett D."/>
            <person name="Martinez A.T."/>
            <person name="Grigoriev I.V."/>
        </authorList>
    </citation>
    <scope>NUCLEOTIDE SEQUENCE</scope>
    <source>
        <strain evidence="2">AH 40177</strain>
    </source>
</reference>